<protein>
    <recommendedName>
        <fullName evidence="2">Glycosyl transferase family 1 domain-containing protein</fullName>
    </recommendedName>
</protein>
<reference evidence="3" key="1">
    <citation type="submission" date="2024-05" db="EMBL/GenBank/DDBJ databases">
        <title>Isolation and characterization of Sporomusa carbonis sp. nov., a carboxydotrophic hydrogenogen in the genus of Sporomusa isolated from a charcoal burning pile.</title>
        <authorList>
            <person name="Boeer T."/>
            <person name="Rosenbaum F."/>
            <person name="Eysell L."/>
            <person name="Mueller V."/>
            <person name="Daniel R."/>
            <person name="Poehlein A."/>
        </authorList>
    </citation>
    <scope>NUCLEOTIDE SEQUENCE [LARGE SCALE GENOMIC DNA]</scope>
    <source>
        <strain evidence="3">DSM 10669</strain>
    </source>
</reference>
<proteinExistence type="predicted"/>
<name>A0ABZ3IT92_9FIRM</name>
<accession>A0ABZ3IT92</accession>
<keyword evidence="1" id="KW-0808">Transferase</keyword>
<dbReference type="PANTHER" id="PTHR46401:SF2">
    <property type="entry name" value="GLYCOSYLTRANSFERASE WBBK-RELATED"/>
    <property type="match status" value="1"/>
</dbReference>
<dbReference type="InterPro" id="IPR001296">
    <property type="entry name" value="Glyco_trans_1"/>
</dbReference>
<dbReference type="PANTHER" id="PTHR46401">
    <property type="entry name" value="GLYCOSYLTRANSFERASE WBBK-RELATED"/>
    <property type="match status" value="1"/>
</dbReference>
<feature type="domain" description="Glycosyl transferase family 1" evidence="2">
    <location>
        <begin position="185"/>
        <end position="343"/>
    </location>
</feature>
<evidence type="ECO:0000256" key="1">
    <source>
        <dbReference type="ARBA" id="ARBA00022679"/>
    </source>
</evidence>
<evidence type="ECO:0000313" key="4">
    <source>
        <dbReference type="Proteomes" id="UP000216752"/>
    </source>
</evidence>
<dbReference type="Proteomes" id="UP000216752">
    <property type="component" value="Chromosome"/>
</dbReference>
<evidence type="ECO:0000259" key="2">
    <source>
        <dbReference type="Pfam" id="PF00534"/>
    </source>
</evidence>
<gene>
    <name evidence="3" type="ORF">SPSIL_050790</name>
</gene>
<sequence>MSLEDNQKKTRFVTLFPETGWSHLLKDVGMIPYTMYKNYNYDASIVTYQHGEYPYLDNEVKGLKLEYLSRTNNDTKDGIDYLTHNAQNIDILHLFHLSQRTFDWIHIYKKLNPNGKVYLKLDTTEDIKGADQGFWNWVRNSLTKCHVVSAETLEVCKCLNDKWPIRVEYITNGVYECPKCIVEYQEKENTILTVGRIGTEQKFNEVLLTAFKLAHTHMSNWKLKLLGSVTPEFQQVITNYFLESPELKDKVFILGETADRAYINEEYKKAKIFCLTSRREGFPLVFPEAAIHGCFIISSDLASARDITGNKKYGETFPVGDSQQLAEILIKVSNDENKLRASCPEIQQFARDNFQWDKICQTLHSALSNPVPN</sequence>
<dbReference type="Gene3D" id="3.40.50.2000">
    <property type="entry name" value="Glycogen Phosphorylase B"/>
    <property type="match status" value="2"/>
</dbReference>
<organism evidence="3 4">
    <name type="scientific">Sporomusa silvacetica DSM 10669</name>
    <dbReference type="NCBI Taxonomy" id="1123289"/>
    <lineage>
        <taxon>Bacteria</taxon>
        <taxon>Bacillati</taxon>
        <taxon>Bacillota</taxon>
        <taxon>Negativicutes</taxon>
        <taxon>Selenomonadales</taxon>
        <taxon>Sporomusaceae</taxon>
        <taxon>Sporomusa</taxon>
    </lineage>
</organism>
<dbReference type="RefSeq" id="WP_094605992.1">
    <property type="nucleotide sequence ID" value="NZ_CP155573.1"/>
</dbReference>
<dbReference type="SUPFAM" id="SSF53756">
    <property type="entry name" value="UDP-Glycosyltransferase/glycogen phosphorylase"/>
    <property type="match status" value="1"/>
</dbReference>
<keyword evidence="4" id="KW-1185">Reference proteome</keyword>
<dbReference type="Pfam" id="PF00534">
    <property type="entry name" value="Glycos_transf_1"/>
    <property type="match status" value="1"/>
</dbReference>
<dbReference type="EMBL" id="CP155573">
    <property type="protein sequence ID" value="XFO68855.1"/>
    <property type="molecule type" value="Genomic_DNA"/>
</dbReference>
<evidence type="ECO:0000313" key="3">
    <source>
        <dbReference type="EMBL" id="XFO68855.1"/>
    </source>
</evidence>